<evidence type="ECO:0000313" key="1">
    <source>
        <dbReference type="EMBL" id="KXN72228.1"/>
    </source>
</evidence>
<proteinExistence type="predicted"/>
<name>A0A137PB43_CONC2</name>
<dbReference type="EMBL" id="KQ964457">
    <property type="protein sequence ID" value="KXN72228.1"/>
    <property type="molecule type" value="Genomic_DNA"/>
</dbReference>
<protein>
    <submittedName>
        <fullName evidence="1">Uncharacterized protein</fullName>
    </submittedName>
</protein>
<accession>A0A137PB43</accession>
<reference evidence="1 2" key="1">
    <citation type="journal article" date="2015" name="Genome Biol. Evol.">
        <title>Phylogenomic analyses indicate that early fungi evolved digesting cell walls of algal ancestors of land plants.</title>
        <authorList>
            <person name="Chang Y."/>
            <person name="Wang S."/>
            <person name="Sekimoto S."/>
            <person name="Aerts A.L."/>
            <person name="Choi C."/>
            <person name="Clum A."/>
            <person name="LaButti K.M."/>
            <person name="Lindquist E.A."/>
            <person name="Yee Ngan C."/>
            <person name="Ohm R.A."/>
            <person name="Salamov A.A."/>
            <person name="Grigoriev I.V."/>
            <person name="Spatafora J.W."/>
            <person name="Berbee M.L."/>
        </authorList>
    </citation>
    <scope>NUCLEOTIDE SEQUENCE [LARGE SCALE GENOMIC DNA]</scope>
    <source>
        <strain evidence="1 2">NRRL 28638</strain>
    </source>
</reference>
<keyword evidence="2" id="KW-1185">Reference proteome</keyword>
<gene>
    <name evidence="1" type="ORF">CONCODRAFT_69190</name>
</gene>
<dbReference type="OrthoDB" id="3213671at2759"/>
<dbReference type="AlphaFoldDB" id="A0A137PB43"/>
<dbReference type="OMA" id="NDIQGNC"/>
<dbReference type="Proteomes" id="UP000070444">
    <property type="component" value="Unassembled WGS sequence"/>
</dbReference>
<evidence type="ECO:0000313" key="2">
    <source>
        <dbReference type="Proteomes" id="UP000070444"/>
    </source>
</evidence>
<sequence>MELGCNLKIINEWIEYHLKYYKIIIFNKSEIEFFGKLVNKVKLNDIQGNCLVCTELKNATSKAAVKLLMYLEEFKRPPFHSIVDLSAEILRIANYESITKILRTNFTIDFEICGKLVKTCLDICLVEDKRIILIMKENRHFISQPDIELQLVSDAVAAFQYNNNTILLNNLGMQSDNYTFPVIVFTGSSPLFYKIEINKELSDCIKLGTYPCCYTELDVFNPDINQISGMDNIDSRIRVFKCLKLFKNLFRL</sequence>
<organism evidence="1 2">
    <name type="scientific">Conidiobolus coronatus (strain ATCC 28846 / CBS 209.66 / NRRL 28638)</name>
    <name type="common">Delacroixia coronata</name>
    <dbReference type="NCBI Taxonomy" id="796925"/>
    <lineage>
        <taxon>Eukaryota</taxon>
        <taxon>Fungi</taxon>
        <taxon>Fungi incertae sedis</taxon>
        <taxon>Zoopagomycota</taxon>
        <taxon>Entomophthoromycotina</taxon>
        <taxon>Entomophthoromycetes</taxon>
        <taxon>Entomophthorales</taxon>
        <taxon>Ancylistaceae</taxon>
        <taxon>Conidiobolus</taxon>
    </lineage>
</organism>